<dbReference type="Proteomes" id="UP000034696">
    <property type="component" value="Unassembled WGS sequence"/>
</dbReference>
<sequence length="46" mass="5321">MLWDRKSDLFGTRAAIGVWKGWNTDLVVMETKISVVYVLFYPEPTS</sequence>
<organism evidence="1 2">
    <name type="scientific">Candidatus Giovannonibacteria bacterium GW2011_GWA2_45_21</name>
    <dbReference type="NCBI Taxonomy" id="1618649"/>
    <lineage>
        <taxon>Bacteria</taxon>
        <taxon>Candidatus Giovannoniibacteriota</taxon>
    </lineage>
</organism>
<name>A0A0G1M9H9_9BACT</name>
<dbReference type="AlphaFoldDB" id="A0A0G1M9H9"/>
<reference evidence="1 2" key="1">
    <citation type="journal article" date="2015" name="Nature">
        <title>rRNA introns, odd ribosomes, and small enigmatic genomes across a large radiation of phyla.</title>
        <authorList>
            <person name="Brown C.T."/>
            <person name="Hug L.A."/>
            <person name="Thomas B.C."/>
            <person name="Sharon I."/>
            <person name="Castelle C.J."/>
            <person name="Singh A."/>
            <person name="Wilkins M.J."/>
            <person name="Williams K.H."/>
            <person name="Banfield J.F."/>
        </authorList>
    </citation>
    <scope>NUCLEOTIDE SEQUENCE [LARGE SCALE GENOMIC DNA]</scope>
</reference>
<dbReference type="EMBL" id="LCKT01000010">
    <property type="protein sequence ID" value="KKU04722.1"/>
    <property type="molecule type" value="Genomic_DNA"/>
</dbReference>
<protein>
    <submittedName>
        <fullName evidence="1">Uncharacterized protein</fullName>
    </submittedName>
</protein>
<evidence type="ECO:0000313" key="2">
    <source>
        <dbReference type="Proteomes" id="UP000034696"/>
    </source>
</evidence>
<gene>
    <name evidence="1" type="ORF">UX06_C0010G0001</name>
</gene>
<evidence type="ECO:0000313" key="1">
    <source>
        <dbReference type="EMBL" id="KKU04722.1"/>
    </source>
</evidence>
<comment type="caution">
    <text evidence="1">The sequence shown here is derived from an EMBL/GenBank/DDBJ whole genome shotgun (WGS) entry which is preliminary data.</text>
</comment>
<proteinExistence type="predicted"/>
<accession>A0A0G1M9H9</accession>